<dbReference type="AlphaFoldDB" id="A0A918VH81"/>
<proteinExistence type="predicted"/>
<dbReference type="InterPro" id="IPR032466">
    <property type="entry name" value="Metal_Hydrolase"/>
</dbReference>
<evidence type="ECO:0000313" key="3">
    <source>
        <dbReference type="EMBL" id="GGZ97496.1"/>
    </source>
</evidence>
<accession>A0A918VH81</accession>
<dbReference type="PANTHER" id="PTHR11647:SF1">
    <property type="entry name" value="COLLAPSIN RESPONSE MEDIATOR PROTEIN"/>
    <property type="match status" value="1"/>
</dbReference>
<feature type="region of interest" description="Disordered" evidence="1">
    <location>
        <begin position="553"/>
        <end position="573"/>
    </location>
</feature>
<comment type="caution">
    <text evidence="3">The sequence shown here is derived from an EMBL/GenBank/DDBJ whole genome shotgun (WGS) entry which is preliminary data.</text>
</comment>
<dbReference type="RefSeq" id="WP_189540591.1">
    <property type="nucleotide sequence ID" value="NZ_BMZD01000003.1"/>
</dbReference>
<dbReference type="InterPro" id="IPR050378">
    <property type="entry name" value="Metallo-dep_Hydrolases_sf"/>
</dbReference>
<evidence type="ECO:0000256" key="1">
    <source>
        <dbReference type="SAM" id="MobiDB-lite"/>
    </source>
</evidence>
<dbReference type="GO" id="GO:0016812">
    <property type="term" value="F:hydrolase activity, acting on carbon-nitrogen (but not peptide) bonds, in cyclic amides"/>
    <property type="evidence" value="ECO:0007669"/>
    <property type="project" value="TreeGrafter"/>
</dbReference>
<dbReference type="Proteomes" id="UP000634139">
    <property type="component" value="Unassembled WGS sequence"/>
</dbReference>
<dbReference type="SUPFAM" id="SSF51556">
    <property type="entry name" value="Metallo-dependent hydrolases"/>
    <property type="match status" value="1"/>
</dbReference>
<keyword evidence="4" id="KW-1185">Reference proteome</keyword>
<gene>
    <name evidence="3" type="ORF">GCM10011617_17710</name>
</gene>
<dbReference type="SUPFAM" id="SSF51338">
    <property type="entry name" value="Composite domain of metallo-dependent hydrolases"/>
    <property type="match status" value="1"/>
</dbReference>
<organism evidence="3 4">
    <name type="scientific">Novosphingobium arvoryzae</name>
    <dbReference type="NCBI Taxonomy" id="1256514"/>
    <lineage>
        <taxon>Bacteria</taxon>
        <taxon>Pseudomonadati</taxon>
        <taxon>Pseudomonadota</taxon>
        <taxon>Alphaproteobacteria</taxon>
        <taxon>Sphingomonadales</taxon>
        <taxon>Sphingomonadaceae</taxon>
        <taxon>Novosphingobium</taxon>
    </lineage>
</organism>
<dbReference type="PANTHER" id="PTHR11647">
    <property type="entry name" value="HYDRANTOINASE/DIHYDROPYRIMIDINASE FAMILY MEMBER"/>
    <property type="match status" value="1"/>
</dbReference>
<reference evidence="3" key="1">
    <citation type="journal article" date="2014" name="Int. J. Syst. Evol. Microbiol.">
        <title>Complete genome sequence of Corynebacterium casei LMG S-19264T (=DSM 44701T), isolated from a smear-ripened cheese.</title>
        <authorList>
            <consortium name="US DOE Joint Genome Institute (JGI-PGF)"/>
            <person name="Walter F."/>
            <person name="Albersmeier A."/>
            <person name="Kalinowski J."/>
            <person name="Ruckert C."/>
        </authorList>
    </citation>
    <scope>NUCLEOTIDE SEQUENCE</scope>
    <source>
        <strain evidence="3">KCTC 32422</strain>
    </source>
</reference>
<dbReference type="Gene3D" id="3.20.20.140">
    <property type="entry name" value="Metal-dependent hydrolases"/>
    <property type="match status" value="2"/>
</dbReference>
<sequence length="573" mass="61239">MADYDLVVRGGTIVDGSGGAPFAGDIAIRGDRIVAVGDCPGTAAETVDASGKFVTPGFVDVHTHYDGQAIWSEELSPSSSHGVTTVVMGNCGVGFAPCRKEDHATLIKVMEGVEDIPGVVMAEGLPWDWETFPEYLDALDSRRRDIDVAAYLPHSPLRVYAMGARGAQREPATAEDLARMQSIAREAMEAGALGFATSRLMIHKTMDGQHIPSFEADNAELVAIAQALKDTGKGVVQMVLNLYSGWDAELSHLIKVVESSGRPATFTYAVANTGPVTPDTDLALVNAANAAGAKISPQILPRPIGIVAGFDLSTHPFCLCPSYLPIATLPLEQQLEHLRDPEFRARLIAEVPEEGHPLAQLSRNWDWLFPLSDPPNYEPAPETSVGAQARAQGRSPEDVAMDLLMNGGDGQGMLYNALGNFNNGKLDALYDLMQRDDVVLGLGDGGAHYGAICDASYPTFLLTYWTRDRDGPRLDWAKAIRALSATPAEAVGLHDRGRLAPGYKADLNVIDAQRLALHRPVVKRDLPGGGRRLDQGATGFAATVVSGQVIRRDDRPTGARPGRLVRGSQAVAA</sequence>
<reference evidence="3" key="2">
    <citation type="submission" date="2020-09" db="EMBL/GenBank/DDBJ databases">
        <authorList>
            <person name="Sun Q."/>
            <person name="Kim S."/>
        </authorList>
    </citation>
    <scope>NUCLEOTIDE SEQUENCE</scope>
    <source>
        <strain evidence="3">KCTC 32422</strain>
    </source>
</reference>
<feature type="domain" description="Amidohydrolase 3" evidence="2">
    <location>
        <begin position="45"/>
        <end position="550"/>
    </location>
</feature>
<dbReference type="InterPro" id="IPR013108">
    <property type="entry name" value="Amidohydro_3"/>
</dbReference>
<evidence type="ECO:0000259" key="2">
    <source>
        <dbReference type="Pfam" id="PF07969"/>
    </source>
</evidence>
<dbReference type="InterPro" id="IPR011059">
    <property type="entry name" value="Metal-dep_hydrolase_composite"/>
</dbReference>
<dbReference type="EMBL" id="BMZD01000003">
    <property type="protein sequence ID" value="GGZ97496.1"/>
    <property type="molecule type" value="Genomic_DNA"/>
</dbReference>
<dbReference type="Pfam" id="PF07969">
    <property type="entry name" value="Amidohydro_3"/>
    <property type="match status" value="1"/>
</dbReference>
<dbReference type="CDD" id="cd01297">
    <property type="entry name" value="D-aminoacylase"/>
    <property type="match status" value="1"/>
</dbReference>
<protein>
    <submittedName>
        <fullName evidence="3">Amidohydrolase</fullName>
    </submittedName>
</protein>
<dbReference type="GO" id="GO:0005829">
    <property type="term" value="C:cytosol"/>
    <property type="evidence" value="ECO:0007669"/>
    <property type="project" value="TreeGrafter"/>
</dbReference>
<evidence type="ECO:0000313" key="4">
    <source>
        <dbReference type="Proteomes" id="UP000634139"/>
    </source>
</evidence>
<name>A0A918VH81_9SPHN</name>